<protein>
    <recommendedName>
        <fullName evidence="2">Integration host factor subunit alpha</fullName>
    </recommendedName>
</protein>
<evidence type="ECO:0000256" key="4">
    <source>
        <dbReference type="ARBA" id="ARBA00023015"/>
    </source>
</evidence>
<evidence type="ECO:0000313" key="10">
    <source>
        <dbReference type="Proteomes" id="UP000823630"/>
    </source>
</evidence>
<evidence type="ECO:0000256" key="8">
    <source>
        <dbReference type="RuleBase" id="RU003939"/>
    </source>
</evidence>
<proteinExistence type="inferred from homology"/>
<gene>
    <name evidence="9" type="ORF">IAC69_01815</name>
</gene>
<dbReference type="SUPFAM" id="SSF47729">
    <property type="entry name" value="IHF-like DNA-binding proteins"/>
    <property type="match status" value="1"/>
</dbReference>
<accession>A0A9D9GU54</accession>
<organism evidence="9 10">
    <name type="scientific">Candidatus Enterousia avistercoris</name>
    <dbReference type="NCBI Taxonomy" id="2840788"/>
    <lineage>
        <taxon>Bacteria</taxon>
        <taxon>Pseudomonadati</taxon>
        <taxon>Pseudomonadota</taxon>
        <taxon>Alphaproteobacteria</taxon>
        <taxon>Candidatus Enterousia</taxon>
    </lineage>
</organism>
<reference evidence="9" key="2">
    <citation type="journal article" date="2021" name="PeerJ">
        <title>Extensive microbial diversity within the chicken gut microbiome revealed by metagenomics and culture.</title>
        <authorList>
            <person name="Gilroy R."/>
            <person name="Ravi A."/>
            <person name="Getino M."/>
            <person name="Pursley I."/>
            <person name="Horton D.L."/>
            <person name="Alikhan N.F."/>
            <person name="Baker D."/>
            <person name="Gharbi K."/>
            <person name="Hall N."/>
            <person name="Watson M."/>
            <person name="Adriaenssens E.M."/>
            <person name="Foster-Nyarko E."/>
            <person name="Jarju S."/>
            <person name="Secka A."/>
            <person name="Antonio M."/>
            <person name="Oren A."/>
            <person name="Chaudhuri R.R."/>
            <person name="La Ragione R."/>
            <person name="Hildebrand F."/>
            <person name="Pallen M.J."/>
        </authorList>
    </citation>
    <scope>NUCLEOTIDE SEQUENCE</scope>
    <source>
        <strain evidence="9">8207</strain>
    </source>
</reference>
<evidence type="ECO:0000256" key="7">
    <source>
        <dbReference type="ARBA" id="ARBA00023172"/>
    </source>
</evidence>
<sequence>MATITRNDFANRLRERFGLTTADAFKLVDIVFDEISESLIRGEEVKFSGLGSFKILAKPQRMGRNPKTGESAVITARRVASFRPSNDFRKRVAKK</sequence>
<dbReference type="GO" id="GO:0009893">
    <property type="term" value="P:positive regulation of metabolic process"/>
    <property type="evidence" value="ECO:0007669"/>
    <property type="project" value="UniProtKB-ARBA"/>
</dbReference>
<evidence type="ECO:0000256" key="5">
    <source>
        <dbReference type="ARBA" id="ARBA00023125"/>
    </source>
</evidence>
<dbReference type="InterPro" id="IPR000119">
    <property type="entry name" value="Hist_DNA-bd"/>
</dbReference>
<keyword evidence="3" id="KW-0810">Translation regulation</keyword>
<dbReference type="PANTHER" id="PTHR33175:SF2">
    <property type="entry name" value="INTEGRATION HOST FACTOR SUBUNIT ALPHA"/>
    <property type="match status" value="1"/>
</dbReference>
<dbReference type="GO" id="GO:0006355">
    <property type="term" value="P:regulation of DNA-templated transcription"/>
    <property type="evidence" value="ECO:0007669"/>
    <property type="project" value="InterPro"/>
</dbReference>
<evidence type="ECO:0000256" key="1">
    <source>
        <dbReference type="ARBA" id="ARBA00010529"/>
    </source>
</evidence>
<dbReference type="AlphaFoldDB" id="A0A9D9GU54"/>
<keyword evidence="7" id="KW-0233">DNA recombination</keyword>
<keyword evidence="4" id="KW-0805">Transcription regulation</keyword>
<dbReference type="SMART" id="SM00411">
    <property type="entry name" value="BHL"/>
    <property type="match status" value="1"/>
</dbReference>
<evidence type="ECO:0000256" key="2">
    <source>
        <dbReference type="ARBA" id="ARBA00018329"/>
    </source>
</evidence>
<dbReference type="GO" id="GO:0030527">
    <property type="term" value="F:structural constituent of chromatin"/>
    <property type="evidence" value="ECO:0007669"/>
    <property type="project" value="InterPro"/>
</dbReference>
<dbReference type="InterPro" id="IPR005684">
    <property type="entry name" value="IHF_alpha"/>
</dbReference>
<name>A0A9D9GU54_9PROT</name>
<keyword evidence="5" id="KW-0238">DNA-binding</keyword>
<dbReference type="CDD" id="cd13835">
    <property type="entry name" value="IHF_A"/>
    <property type="match status" value="1"/>
</dbReference>
<evidence type="ECO:0000256" key="6">
    <source>
        <dbReference type="ARBA" id="ARBA00023163"/>
    </source>
</evidence>
<comment type="similarity">
    <text evidence="1 8">Belongs to the bacterial histone-like protein family.</text>
</comment>
<reference evidence="9" key="1">
    <citation type="submission" date="2020-10" db="EMBL/GenBank/DDBJ databases">
        <authorList>
            <person name="Gilroy R."/>
        </authorList>
    </citation>
    <scope>NUCLEOTIDE SEQUENCE</scope>
    <source>
        <strain evidence="9">8207</strain>
    </source>
</reference>
<dbReference type="Proteomes" id="UP000823630">
    <property type="component" value="Unassembled WGS sequence"/>
</dbReference>
<dbReference type="EMBL" id="JADINC010000026">
    <property type="protein sequence ID" value="MBO8425196.1"/>
    <property type="molecule type" value="Genomic_DNA"/>
</dbReference>
<dbReference type="GO" id="GO:0003677">
    <property type="term" value="F:DNA binding"/>
    <property type="evidence" value="ECO:0007669"/>
    <property type="project" value="UniProtKB-KW"/>
</dbReference>
<dbReference type="Gene3D" id="4.10.520.10">
    <property type="entry name" value="IHF-like DNA-binding proteins"/>
    <property type="match status" value="1"/>
</dbReference>
<dbReference type="GO" id="GO:0005829">
    <property type="term" value="C:cytosol"/>
    <property type="evidence" value="ECO:0007669"/>
    <property type="project" value="TreeGrafter"/>
</dbReference>
<keyword evidence="6" id="KW-0804">Transcription</keyword>
<dbReference type="GO" id="GO:0006310">
    <property type="term" value="P:DNA recombination"/>
    <property type="evidence" value="ECO:0007669"/>
    <property type="project" value="UniProtKB-KW"/>
</dbReference>
<dbReference type="InterPro" id="IPR010992">
    <property type="entry name" value="IHF-like_DNA-bd_dom_sf"/>
</dbReference>
<dbReference type="PANTHER" id="PTHR33175">
    <property type="entry name" value="DNA-BINDING PROTEIN HU"/>
    <property type="match status" value="1"/>
</dbReference>
<dbReference type="GO" id="GO:0006417">
    <property type="term" value="P:regulation of translation"/>
    <property type="evidence" value="ECO:0007669"/>
    <property type="project" value="UniProtKB-KW"/>
</dbReference>
<dbReference type="PRINTS" id="PR01727">
    <property type="entry name" value="DNABINDINGHU"/>
</dbReference>
<evidence type="ECO:0000256" key="3">
    <source>
        <dbReference type="ARBA" id="ARBA00022845"/>
    </source>
</evidence>
<dbReference type="Pfam" id="PF00216">
    <property type="entry name" value="Bac_DNA_binding"/>
    <property type="match status" value="1"/>
</dbReference>
<evidence type="ECO:0000313" key="9">
    <source>
        <dbReference type="EMBL" id="MBO8425196.1"/>
    </source>
</evidence>
<comment type="caution">
    <text evidence="9">The sequence shown here is derived from an EMBL/GenBank/DDBJ whole genome shotgun (WGS) entry which is preliminary data.</text>
</comment>